<dbReference type="EMBL" id="JAINUL010000001">
    <property type="protein sequence ID" value="MCC0094163.1"/>
    <property type="molecule type" value="Genomic_DNA"/>
</dbReference>
<name>A0ABS8DZQ2_9ACTN</name>
<keyword evidence="2" id="KW-1185">Reference proteome</keyword>
<dbReference type="RefSeq" id="WP_229334743.1">
    <property type="nucleotide sequence ID" value="NZ_JAINUL010000001.1"/>
</dbReference>
<gene>
    <name evidence="1" type="ORF">K7B10_05025</name>
</gene>
<sequence length="104" mass="10626">MTGRQQGGGRQQWCDEVLAGPGGAMTDEVGVITGPLTLRTTALPDGRLVRIEVQYKDAEEWYALTGSPVPHHGDPAAVHAAALAAVRSGHAAEAPVPPAGPAPA</sequence>
<evidence type="ECO:0000313" key="1">
    <source>
        <dbReference type="EMBL" id="MCC0094163.1"/>
    </source>
</evidence>
<reference evidence="1 2" key="1">
    <citation type="submission" date="2021-08" db="EMBL/GenBank/DDBJ databases">
        <title>Genomic Architecture of Streptomyces flavotricini NGL1 and Streptomyces erythrochromogenes HMS4 With Differential Plant Beneficial attributes and laccase production capabilities.</title>
        <authorList>
            <person name="Salwan R."/>
            <person name="Kaur R."/>
            <person name="Sharma V."/>
        </authorList>
    </citation>
    <scope>NUCLEOTIDE SEQUENCE [LARGE SCALE GENOMIC DNA]</scope>
    <source>
        <strain evidence="1 2">NGL1</strain>
    </source>
</reference>
<dbReference type="Proteomes" id="UP001520654">
    <property type="component" value="Unassembled WGS sequence"/>
</dbReference>
<organism evidence="1 2">
    <name type="scientific">Streptomyces flavotricini</name>
    <dbReference type="NCBI Taxonomy" id="66888"/>
    <lineage>
        <taxon>Bacteria</taxon>
        <taxon>Bacillati</taxon>
        <taxon>Actinomycetota</taxon>
        <taxon>Actinomycetes</taxon>
        <taxon>Kitasatosporales</taxon>
        <taxon>Streptomycetaceae</taxon>
        <taxon>Streptomyces</taxon>
    </lineage>
</organism>
<proteinExistence type="predicted"/>
<comment type="caution">
    <text evidence="1">The sequence shown here is derived from an EMBL/GenBank/DDBJ whole genome shotgun (WGS) entry which is preliminary data.</text>
</comment>
<evidence type="ECO:0000313" key="2">
    <source>
        <dbReference type="Proteomes" id="UP001520654"/>
    </source>
</evidence>
<protein>
    <submittedName>
        <fullName evidence="1">Uncharacterized protein</fullName>
    </submittedName>
</protein>
<accession>A0ABS8DZQ2</accession>